<dbReference type="Proteomes" id="UP000008075">
    <property type="component" value="Chromosome"/>
</dbReference>
<protein>
    <submittedName>
        <fullName evidence="1">Uncharacterized protein</fullName>
    </submittedName>
</protein>
<evidence type="ECO:0000313" key="1">
    <source>
        <dbReference type="EMBL" id="CBJ88314.1"/>
    </source>
</evidence>
<dbReference type="HOGENOM" id="CLU_3159499_0_0_6"/>
<evidence type="ECO:0000313" key="2">
    <source>
        <dbReference type="Proteomes" id="UP000008075"/>
    </source>
</evidence>
<gene>
    <name evidence="1" type="ordered locus">XNC1_0226</name>
</gene>
<dbReference type="AlphaFoldDB" id="D3VH29"/>
<proteinExistence type="predicted"/>
<reference evidence="1 2" key="1">
    <citation type="journal article" date="2011" name="PLoS ONE">
        <title>The entomopathogenic bacterial endosymbionts xenorhabdus and photorhabdus: convergent lifestyles from divergent genomes.</title>
        <authorList>
            <person name="Chaston J.M."/>
            <person name="Suen G."/>
            <person name="Tucker S.L."/>
            <person name="Andersen A.W."/>
            <person name="Bhasin A."/>
            <person name="Bode E."/>
            <person name="Bode H.B."/>
            <person name="Brachmann A.O."/>
            <person name="Cowles C.E."/>
            <person name="Cowles K.N."/>
            <person name="Darby C."/>
            <person name="de Leon L."/>
            <person name="Drace K."/>
            <person name="Du Z."/>
            <person name="Givaudan A."/>
            <person name="Herbert Tran E.E."/>
            <person name="Jewell K.A."/>
            <person name="Knack J.J."/>
            <person name="Krasomil-Osterfeld K.C."/>
            <person name="Kukor R."/>
            <person name="Lanois A."/>
            <person name="Latreille P."/>
            <person name="Leimgruber N.K."/>
            <person name="Lipke C.M."/>
            <person name="Liu R."/>
            <person name="Lu X."/>
            <person name="Martens E.C."/>
            <person name="Marri P.R."/>
            <person name="Medigue C."/>
            <person name="Menard M.L."/>
            <person name="Miller N.M."/>
            <person name="Morales-Soto N."/>
            <person name="Norton S."/>
            <person name="Ogier J.C."/>
            <person name="Orchard S.S."/>
            <person name="Park D."/>
            <person name="Park Y."/>
            <person name="Qurollo B.A."/>
            <person name="Sugar D.R."/>
            <person name="Richards G.R."/>
            <person name="Rouy Z."/>
            <person name="Slominski B."/>
            <person name="Slominski K."/>
            <person name="Snyder H."/>
            <person name="Tjaden B.C."/>
            <person name="van der Hoeven R."/>
            <person name="Welch R.D."/>
            <person name="Wheeler C."/>
            <person name="Xiang B."/>
            <person name="Barbazuk B."/>
            <person name="Gaudriault S."/>
            <person name="Goodner B."/>
            <person name="Slater S.C."/>
            <person name="Forst S."/>
            <person name="Goldman B.S."/>
            <person name="Goodrich-Blair H."/>
        </authorList>
    </citation>
    <scope>NUCLEOTIDE SEQUENCE [LARGE SCALE GENOMIC DNA]</scope>
    <source>
        <strain evidence="2">ATCC 19061 / DSM 3370 / CCUG 14189 / LMG 1036 / NCIMB 9965 / AN6</strain>
    </source>
</reference>
<dbReference type="KEGG" id="xne:XNC1_0226"/>
<dbReference type="EMBL" id="FN667742">
    <property type="protein sequence ID" value="CBJ88314.1"/>
    <property type="molecule type" value="Genomic_DNA"/>
</dbReference>
<keyword evidence="2" id="KW-1185">Reference proteome</keyword>
<organism evidence="1 2">
    <name type="scientific">Xenorhabdus nematophila (strain ATCC 19061 / DSM 3370 / CCUG 14189 / LMG 1036 / NCIMB 9965 / AN6)</name>
    <dbReference type="NCBI Taxonomy" id="406817"/>
    <lineage>
        <taxon>Bacteria</taxon>
        <taxon>Pseudomonadati</taxon>
        <taxon>Pseudomonadota</taxon>
        <taxon>Gammaproteobacteria</taxon>
        <taxon>Enterobacterales</taxon>
        <taxon>Morganellaceae</taxon>
        <taxon>Xenorhabdus</taxon>
    </lineage>
</organism>
<dbReference type="STRING" id="406817.XNC1_0226"/>
<accession>D3VH29</accession>
<name>D3VH29_XENNA</name>
<sequence>MNSYDWSDIVNSRIMLDYRLTDMKTDQKNHLSSDCNYLIQKLFKVSHG</sequence>